<organism evidence="1 2">
    <name type="scientific">Lecanicillium saksenae</name>
    <dbReference type="NCBI Taxonomy" id="468837"/>
    <lineage>
        <taxon>Eukaryota</taxon>
        <taxon>Fungi</taxon>
        <taxon>Dikarya</taxon>
        <taxon>Ascomycota</taxon>
        <taxon>Pezizomycotina</taxon>
        <taxon>Sordariomycetes</taxon>
        <taxon>Hypocreomycetidae</taxon>
        <taxon>Hypocreales</taxon>
        <taxon>Cordycipitaceae</taxon>
        <taxon>Lecanicillium</taxon>
    </lineage>
</organism>
<evidence type="ECO:0000313" key="2">
    <source>
        <dbReference type="Proteomes" id="UP001148737"/>
    </source>
</evidence>
<accession>A0ACC1QKC3</accession>
<dbReference type="EMBL" id="JANAKD010001314">
    <property type="protein sequence ID" value="KAJ3480834.1"/>
    <property type="molecule type" value="Genomic_DNA"/>
</dbReference>
<sequence length="319" mass="36189">MSASESANINTITFDLGRLPPEVRQLIWEATLPGCRVFHVRDFSDVAQIRQTKPGGEFSEQRFEFHICHAPPIAHAVCRESRRVVLLHGSFLFPSRSCVTATPTGPWFNSRRDMLYLDRNMRHCLRAKTPLNIVGLDHVLHIGLEWRAWFRDVPQLPDGEKMSIRWKAAIQQLLLHCPRLESLNFVLPRVRRAGGVPSGREPYYAENYHCKLTPLPERTRVPWERAPVPSVSGGIVGFPGTALSQIEGSSMPVQWGVLRGQMESALRLLNDGPDAVSDGDCPCLIQTPYKIPLAVKGWWLVRLGMPTRQKEQEVQEFWS</sequence>
<name>A0ACC1QKC3_9HYPO</name>
<reference evidence="1" key="1">
    <citation type="submission" date="2022-07" db="EMBL/GenBank/DDBJ databases">
        <title>Genome Sequence of Lecanicillium saksenae.</title>
        <authorList>
            <person name="Buettner E."/>
        </authorList>
    </citation>
    <scope>NUCLEOTIDE SEQUENCE</scope>
    <source>
        <strain evidence="1">VT-O1</strain>
    </source>
</reference>
<keyword evidence="2" id="KW-1185">Reference proteome</keyword>
<gene>
    <name evidence="1" type="ORF">NLG97_g7974</name>
</gene>
<proteinExistence type="predicted"/>
<dbReference type="Proteomes" id="UP001148737">
    <property type="component" value="Unassembled WGS sequence"/>
</dbReference>
<comment type="caution">
    <text evidence="1">The sequence shown here is derived from an EMBL/GenBank/DDBJ whole genome shotgun (WGS) entry which is preliminary data.</text>
</comment>
<protein>
    <submittedName>
        <fullName evidence="1">Uncharacterized protein</fullName>
    </submittedName>
</protein>
<evidence type="ECO:0000313" key="1">
    <source>
        <dbReference type="EMBL" id="KAJ3480834.1"/>
    </source>
</evidence>